<feature type="region of interest" description="Disordered" evidence="1">
    <location>
        <begin position="1"/>
        <end position="32"/>
    </location>
</feature>
<dbReference type="VEuPathDB" id="CryptoDB:Vbra_16449"/>
<evidence type="ECO:0008006" key="4">
    <source>
        <dbReference type="Google" id="ProtNLM"/>
    </source>
</evidence>
<sequence length="334" mass="38086">MTHVNPLVSASHRTHLDLDEPHRPSPPLSTDEEEAIHEIPPVHHDEHPLPFQEDPDLPPPWSTEYGIFTTPSTCAFARAFGVKEPLHAILHRDVLGWCNPNRPTKWKSVQLTRKLCVIERPFYRNLSHAILVFRPCKDDRRKYRLTEDTAEGRVDLSTVESDVLHQIYSRAEGHKMVLQCSSALEQNKWVKMLKQACAAGVPTYDSAAFTLTRPGVHHRHWLPIYHRERAAVLETQLLKKPSLHGSHAAPNTREKVTQLLETALENPSWYRYTWMQYGLIDILQMDIETHTEDAPPPLHAAAYGKRVEGADGAHHGDINYWLEQELILKAALGA</sequence>
<feature type="compositionally biased region" description="Basic and acidic residues" evidence="1">
    <location>
        <begin position="14"/>
        <end position="23"/>
    </location>
</feature>
<keyword evidence="3" id="KW-1185">Reference proteome</keyword>
<dbReference type="InParanoid" id="A0A0G4FYH3"/>
<dbReference type="Proteomes" id="UP000041254">
    <property type="component" value="Unassembled WGS sequence"/>
</dbReference>
<organism evidence="2 3">
    <name type="scientific">Vitrella brassicaformis (strain CCMP3155)</name>
    <dbReference type="NCBI Taxonomy" id="1169540"/>
    <lineage>
        <taxon>Eukaryota</taxon>
        <taxon>Sar</taxon>
        <taxon>Alveolata</taxon>
        <taxon>Colpodellida</taxon>
        <taxon>Vitrellaceae</taxon>
        <taxon>Vitrella</taxon>
    </lineage>
</organism>
<reference evidence="2 3" key="1">
    <citation type="submission" date="2014-11" db="EMBL/GenBank/DDBJ databases">
        <authorList>
            <person name="Zhu J."/>
            <person name="Qi W."/>
            <person name="Song R."/>
        </authorList>
    </citation>
    <scope>NUCLEOTIDE SEQUENCE [LARGE SCALE GENOMIC DNA]</scope>
</reference>
<gene>
    <name evidence="2" type="ORF">Vbra_16449</name>
</gene>
<evidence type="ECO:0000313" key="2">
    <source>
        <dbReference type="EMBL" id="CEM20405.1"/>
    </source>
</evidence>
<dbReference type="AlphaFoldDB" id="A0A0G4FYH3"/>
<accession>A0A0G4FYH3</accession>
<evidence type="ECO:0000313" key="3">
    <source>
        <dbReference type="Proteomes" id="UP000041254"/>
    </source>
</evidence>
<name>A0A0G4FYH3_VITBC</name>
<protein>
    <recommendedName>
        <fullName evidence="4">PH domain-containing protein</fullName>
    </recommendedName>
</protein>
<proteinExistence type="predicted"/>
<evidence type="ECO:0000256" key="1">
    <source>
        <dbReference type="SAM" id="MobiDB-lite"/>
    </source>
</evidence>
<dbReference type="EMBL" id="CDMY01000527">
    <property type="protein sequence ID" value="CEM20405.1"/>
    <property type="molecule type" value="Genomic_DNA"/>
</dbReference>